<evidence type="ECO:0000313" key="2">
    <source>
        <dbReference type="EMBL" id="CAL1409779.1"/>
    </source>
</evidence>
<feature type="transmembrane region" description="Helical" evidence="1">
    <location>
        <begin position="131"/>
        <end position="155"/>
    </location>
</feature>
<evidence type="ECO:0000256" key="1">
    <source>
        <dbReference type="SAM" id="Phobius"/>
    </source>
</evidence>
<accession>A0AAV2GHZ0</accession>
<evidence type="ECO:0000313" key="3">
    <source>
        <dbReference type="Proteomes" id="UP001497516"/>
    </source>
</evidence>
<organism evidence="2 3">
    <name type="scientific">Linum trigynum</name>
    <dbReference type="NCBI Taxonomy" id="586398"/>
    <lineage>
        <taxon>Eukaryota</taxon>
        <taxon>Viridiplantae</taxon>
        <taxon>Streptophyta</taxon>
        <taxon>Embryophyta</taxon>
        <taxon>Tracheophyta</taxon>
        <taxon>Spermatophyta</taxon>
        <taxon>Magnoliopsida</taxon>
        <taxon>eudicotyledons</taxon>
        <taxon>Gunneridae</taxon>
        <taxon>Pentapetalae</taxon>
        <taxon>rosids</taxon>
        <taxon>fabids</taxon>
        <taxon>Malpighiales</taxon>
        <taxon>Linaceae</taxon>
        <taxon>Linum</taxon>
    </lineage>
</organism>
<protein>
    <submittedName>
        <fullName evidence="2">Uncharacterized protein</fullName>
    </submittedName>
</protein>
<proteinExistence type="predicted"/>
<dbReference type="EMBL" id="OZ034822">
    <property type="protein sequence ID" value="CAL1409779.1"/>
    <property type="molecule type" value="Genomic_DNA"/>
</dbReference>
<reference evidence="2 3" key="1">
    <citation type="submission" date="2024-04" db="EMBL/GenBank/DDBJ databases">
        <authorList>
            <person name="Fracassetti M."/>
        </authorList>
    </citation>
    <scope>NUCLEOTIDE SEQUENCE [LARGE SCALE GENOMIC DNA]</scope>
</reference>
<feature type="transmembrane region" description="Helical" evidence="1">
    <location>
        <begin position="167"/>
        <end position="190"/>
    </location>
</feature>
<feature type="transmembrane region" description="Helical" evidence="1">
    <location>
        <begin position="91"/>
        <end position="111"/>
    </location>
</feature>
<keyword evidence="3" id="KW-1185">Reference proteome</keyword>
<keyword evidence="1" id="KW-0472">Membrane</keyword>
<dbReference type="AlphaFoldDB" id="A0AAV2GHZ0"/>
<name>A0AAV2GHZ0_9ROSI</name>
<sequence length="274" mass="30638">MSSLLSILVAGVQYPEAALQTLVAGCWAASMCILIGFYDPGSRGRRSIGRANKTALETACLLAAATMRYSVPCYDPYIRDNNDFSEYSVNMYYYIVLVLATHMVYGYLKAVRLPADVDFGDLWSVTLMENLVYWAPASSTAAQLASFALCSAAVAYSHSYHPSSRSIVPEGLASCLVSALGLPLFFVPFLCDYLLHLIIGDGDWVLRMRIVNIFSFFAGYIYLYTLGMRWTREKVRVDNERAAAETKKKQVDAMVLVHYNALQLTRRGKKNWSF</sequence>
<keyword evidence="1" id="KW-1133">Transmembrane helix</keyword>
<feature type="transmembrane region" description="Helical" evidence="1">
    <location>
        <begin position="210"/>
        <end position="227"/>
    </location>
</feature>
<gene>
    <name evidence="2" type="ORF">LTRI10_LOCUS49249</name>
</gene>
<feature type="transmembrane region" description="Helical" evidence="1">
    <location>
        <begin position="17"/>
        <end position="38"/>
    </location>
</feature>
<keyword evidence="1" id="KW-0812">Transmembrane</keyword>
<dbReference type="Proteomes" id="UP001497516">
    <property type="component" value="Chromosome 9"/>
</dbReference>